<sequence>MHNLNIVFLALLTPTLTRGQLFDPPADADPSLVLGGLLLGSNSSSLIDSFSSNIARRQIRRCYDPGYIPCPNGNFCCLPGFICQPNNPRGGPRGWCCPSYGLQCSGRACCNGALSFCCGTTCCPNVVGYRCISGQCRYSPPTTTRATTTTPRPTSTSTSTSSSTPSFPTTTACGLSGRDIFGRQAPGCPSSITRSIPATSTLPVPSPTAPQETRIPTATMTFDYQRLRQGKKKMSARKQALRDQAVDQLFESMCKGLKARGKKDKDIFTFTDDDKVKQDNRNKAGCGGSPCGTSASGTSCDEFPFASTTDGGSGAVFSCILVLAQNIQGGVISSFKQRNNMQTGDHYEFSLTGFDCDTLSPKPLMSGLLLADSELGGLGSALELELGRRDLIPGTSDEENESYPPLTEYDSNNLIILSVGDLPAGTYAISTHINQGTVTSLRVIDYQGHEYARVNTELRDNDNNEETLTFTLASDGVGMGFFMDTTLDTVNITSTMQETTGGGSNSNSAVGRGLSVGVRRSMVVGMALGLGGALTISL</sequence>
<feature type="region of interest" description="Disordered" evidence="1">
    <location>
        <begin position="194"/>
        <end position="213"/>
    </location>
</feature>
<feature type="region of interest" description="Disordered" evidence="1">
    <location>
        <begin position="141"/>
        <end position="169"/>
    </location>
</feature>
<dbReference type="InterPro" id="IPR029476">
    <property type="entry name" value="DNase_NucA_NucB"/>
</dbReference>
<dbReference type="Proteomes" id="UP000076154">
    <property type="component" value="Unassembled WGS sequence"/>
</dbReference>
<dbReference type="EMBL" id="LUEZ02000007">
    <property type="protein sequence ID" value="RDB30156.1"/>
    <property type="molecule type" value="Genomic_DNA"/>
</dbReference>
<evidence type="ECO:0000259" key="3">
    <source>
        <dbReference type="Pfam" id="PF14040"/>
    </source>
</evidence>
<organism evidence="4 5">
    <name type="scientific">Hypsizygus marmoreus</name>
    <name type="common">White beech mushroom</name>
    <name type="synonym">Agaricus marmoreus</name>
    <dbReference type="NCBI Taxonomy" id="39966"/>
    <lineage>
        <taxon>Eukaryota</taxon>
        <taxon>Fungi</taxon>
        <taxon>Dikarya</taxon>
        <taxon>Basidiomycota</taxon>
        <taxon>Agaricomycotina</taxon>
        <taxon>Agaricomycetes</taxon>
        <taxon>Agaricomycetidae</taxon>
        <taxon>Agaricales</taxon>
        <taxon>Tricholomatineae</taxon>
        <taxon>Lyophyllaceae</taxon>
        <taxon>Hypsizygus</taxon>
    </lineage>
</organism>
<gene>
    <name evidence="4" type="ORF">Hypma_012347</name>
</gene>
<keyword evidence="2" id="KW-0732">Signal</keyword>
<accession>A0A369KGV5</accession>
<dbReference type="InParanoid" id="A0A369KGV5"/>
<evidence type="ECO:0000256" key="2">
    <source>
        <dbReference type="SAM" id="SignalP"/>
    </source>
</evidence>
<evidence type="ECO:0000313" key="5">
    <source>
        <dbReference type="Proteomes" id="UP000076154"/>
    </source>
</evidence>
<name>A0A369KGV5_HYPMA</name>
<feature type="domain" description="Deoxyribonuclease NucA/NucB" evidence="3">
    <location>
        <begin position="253"/>
        <end position="349"/>
    </location>
</feature>
<evidence type="ECO:0000313" key="4">
    <source>
        <dbReference type="EMBL" id="RDB30156.1"/>
    </source>
</evidence>
<feature type="signal peptide" evidence="2">
    <location>
        <begin position="1"/>
        <end position="19"/>
    </location>
</feature>
<evidence type="ECO:0000256" key="1">
    <source>
        <dbReference type="SAM" id="MobiDB-lite"/>
    </source>
</evidence>
<dbReference type="AlphaFoldDB" id="A0A369KGV5"/>
<comment type="caution">
    <text evidence="4">The sequence shown here is derived from an EMBL/GenBank/DDBJ whole genome shotgun (WGS) entry which is preliminary data.</text>
</comment>
<dbReference type="Pfam" id="PF14040">
    <property type="entry name" value="DNase_NucA_NucB"/>
    <property type="match status" value="1"/>
</dbReference>
<reference evidence="4" key="1">
    <citation type="submission" date="2018-04" db="EMBL/GenBank/DDBJ databases">
        <title>Whole genome sequencing of Hypsizygus marmoreus.</title>
        <authorList>
            <person name="Choi I.-G."/>
            <person name="Min B."/>
            <person name="Kim J.-G."/>
            <person name="Kim S."/>
            <person name="Oh Y.-L."/>
            <person name="Kong W.-S."/>
            <person name="Park H."/>
            <person name="Jeong J."/>
            <person name="Song E.-S."/>
        </authorList>
    </citation>
    <scope>NUCLEOTIDE SEQUENCE [LARGE SCALE GENOMIC DNA]</scope>
    <source>
        <strain evidence="4">51987-8</strain>
    </source>
</reference>
<protein>
    <recommendedName>
        <fullName evidence="3">Deoxyribonuclease NucA/NucB domain-containing protein</fullName>
    </recommendedName>
</protein>
<feature type="chain" id="PRO_5016934393" description="Deoxyribonuclease NucA/NucB domain-containing protein" evidence="2">
    <location>
        <begin position="20"/>
        <end position="538"/>
    </location>
</feature>
<proteinExistence type="predicted"/>
<dbReference type="STRING" id="39966.A0A369KGV5"/>
<dbReference type="OrthoDB" id="3259102at2759"/>
<keyword evidence="5" id="KW-1185">Reference proteome</keyword>